<dbReference type="SUPFAM" id="SSF46689">
    <property type="entry name" value="Homeodomain-like"/>
    <property type="match status" value="2"/>
</dbReference>
<dbReference type="InterPro" id="IPR018062">
    <property type="entry name" value="HTH_AraC-typ_CS"/>
</dbReference>
<dbReference type="PANTHER" id="PTHR46796">
    <property type="entry name" value="HTH-TYPE TRANSCRIPTIONAL ACTIVATOR RHAS-RELATED"/>
    <property type="match status" value="1"/>
</dbReference>
<dbReference type="Proteomes" id="UP000826462">
    <property type="component" value="Chromosome 1"/>
</dbReference>
<evidence type="ECO:0000256" key="3">
    <source>
        <dbReference type="ARBA" id="ARBA00023163"/>
    </source>
</evidence>
<keyword evidence="2" id="KW-0238">DNA-binding</keyword>
<evidence type="ECO:0000256" key="1">
    <source>
        <dbReference type="ARBA" id="ARBA00023015"/>
    </source>
</evidence>
<proteinExistence type="predicted"/>
<dbReference type="PRINTS" id="PR00032">
    <property type="entry name" value="HTHARAC"/>
</dbReference>
<name>A0ABX8UEF1_9BURK</name>
<dbReference type="PROSITE" id="PS01124">
    <property type="entry name" value="HTH_ARAC_FAMILY_2"/>
    <property type="match status" value="1"/>
</dbReference>
<dbReference type="InterPro" id="IPR050204">
    <property type="entry name" value="AraC_XylS_family_regulators"/>
</dbReference>
<dbReference type="InterPro" id="IPR020449">
    <property type="entry name" value="Tscrpt_reg_AraC-type_HTH"/>
</dbReference>
<evidence type="ECO:0000256" key="2">
    <source>
        <dbReference type="ARBA" id="ARBA00023125"/>
    </source>
</evidence>
<evidence type="ECO:0000313" key="6">
    <source>
        <dbReference type="Proteomes" id="UP000826462"/>
    </source>
</evidence>
<dbReference type="SMART" id="SM00342">
    <property type="entry name" value="HTH_ARAC"/>
    <property type="match status" value="1"/>
</dbReference>
<reference evidence="5 6" key="1">
    <citation type="submission" date="2021-07" db="EMBL/GenBank/DDBJ databases">
        <title>Paraburkholderia edwinii protects Aspergillus sp. from phenazines by acting as a toxin sponge.</title>
        <authorList>
            <person name="Dahlstrom K.M."/>
            <person name="Newman D.K."/>
        </authorList>
    </citation>
    <scope>NUCLEOTIDE SEQUENCE [LARGE SCALE GENOMIC DNA]</scope>
    <source>
        <strain evidence="5 6">Pe01</strain>
    </source>
</reference>
<dbReference type="Pfam" id="PF12833">
    <property type="entry name" value="HTH_18"/>
    <property type="match status" value="1"/>
</dbReference>
<dbReference type="InterPro" id="IPR009057">
    <property type="entry name" value="Homeodomain-like_sf"/>
</dbReference>
<sequence>MNIEKNGIGADGQRPACCVQQDSPNGTQGLSVPGPRRVLVAMEERWRVPPPYQYVPDANAMVDPGGMHGLIEAVDAHDARRDLVIASRWTQHEIDGVEHMSRSAAGQHTVGIVLKPTTVHFRSGSLVFDGQLAPGSMHVTGPGESAAAVFRAASDAIHLFIPQRVLEQHYEEAFGRPHAGELALGVSQITRDTSLERLSRALADIQYADATFASLYVDSICIAIVARLLERHFTRRAPPTVTRATPLPQWRLRRAFDFIDAHLAEPVRLGDIAASVGLTRMHFAAQFRCSTGYTPHTYLLRRRVEHAQRLLQRSEKTLLDVALDCGFRSQAHFTTVFRRMVGDTPNRWRIKARLD</sequence>
<keyword evidence="3" id="KW-0804">Transcription</keyword>
<dbReference type="Gene3D" id="1.10.10.60">
    <property type="entry name" value="Homeodomain-like"/>
    <property type="match status" value="2"/>
</dbReference>
<evidence type="ECO:0000259" key="4">
    <source>
        <dbReference type="PROSITE" id="PS01124"/>
    </source>
</evidence>
<dbReference type="InterPro" id="IPR018060">
    <property type="entry name" value="HTH_AraC"/>
</dbReference>
<protein>
    <submittedName>
        <fullName evidence="5">AraC family transcriptional regulator</fullName>
    </submittedName>
</protein>
<feature type="domain" description="HTH araC/xylS-type" evidence="4">
    <location>
        <begin position="253"/>
        <end position="351"/>
    </location>
</feature>
<dbReference type="RefSeq" id="WP_219795927.1">
    <property type="nucleotide sequence ID" value="NZ_CP080095.1"/>
</dbReference>
<keyword evidence="1" id="KW-0805">Transcription regulation</keyword>
<dbReference type="PANTHER" id="PTHR46796:SF14">
    <property type="entry name" value="TRANSCRIPTIONAL REGULATORY PROTEIN"/>
    <property type="match status" value="1"/>
</dbReference>
<dbReference type="PROSITE" id="PS00041">
    <property type="entry name" value="HTH_ARAC_FAMILY_1"/>
    <property type="match status" value="1"/>
</dbReference>
<gene>
    <name evidence="5" type="ORF">KZJ38_10900</name>
</gene>
<keyword evidence="6" id="KW-1185">Reference proteome</keyword>
<evidence type="ECO:0000313" key="5">
    <source>
        <dbReference type="EMBL" id="QYD66933.1"/>
    </source>
</evidence>
<organism evidence="5 6">
    <name type="scientific">Paraburkholderia edwinii</name>
    <dbReference type="NCBI Taxonomy" id="2861782"/>
    <lineage>
        <taxon>Bacteria</taxon>
        <taxon>Pseudomonadati</taxon>
        <taxon>Pseudomonadota</taxon>
        <taxon>Betaproteobacteria</taxon>
        <taxon>Burkholderiales</taxon>
        <taxon>Burkholderiaceae</taxon>
        <taxon>Paraburkholderia</taxon>
    </lineage>
</organism>
<accession>A0ABX8UEF1</accession>
<dbReference type="EMBL" id="CP080095">
    <property type="protein sequence ID" value="QYD66933.1"/>
    <property type="molecule type" value="Genomic_DNA"/>
</dbReference>